<dbReference type="InterPro" id="IPR028209">
    <property type="entry name" value="LAMTOR1/MEH1"/>
</dbReference>
<dbReference type="GO" id="GO:0043410">
    <property type="term" value="P:positive regulation of MAPK cascade"/>
    <property type="evidence" value="ECO:0007669"/>
    <property type="project" value="InterPro"/>
</dbReference>
<feature type="compositionally biased region" description="Basic and acidic residues" evidence="8">
    <location>
        <begin position="113"/>
        <end position="130"/>
    </location>
</feature>
<keyword evidence="4" id="KW-0472">Membrane</keyword>
<name>A0A1Y2F1V1_PROLT</name>
<dbReference type="Proteomes" id="UP000193685">
    <property type="component" value="Unassembled WGS sequence"/>
</dbReference>
<gene>
    <name evidence="10" type="ORF">BCR37DRAFT_405661</name>
</gene>
<evidence type="ECO:0000256" key="4">
    <source>
        <dbReference type="ARBA" id="ARBA00023136"/>
    </source>
</evidence>
<organism evidence="10 11">
    <name type="scientific">Protomyces lactucae-debilis</name>
    <dbReference type="NCBI Taxonomy" id="2754530"/>
    <lineage>
        <taxon>Eukaryota</taxon>
        <taxon>Fungi</taxon>
        <taxon>Dikarya</taxon>
        <taxon>Ascomycota</taxon>
        <taxon>Taphrinomycotina</taxon>
        <taxon>Taphrinomycetes</taxon>
        <taxon>Taphrinales</taxon>
        <taxon>Protomycetaceae</taxon>
        <taxon>Protomyces</taxon>
    </lineage>
</organism>
<feature type="domain" description="Chromo" evidence="9">
    <location>
        <begin position="146"/>
        <end position="191"/>
    </location>
</feature>
<dbReference type="STRING" id="56484.A0A1Y2F1V1"/>
<dbReference type="GO" id="GO:0001919">
    <property type="term" value="P:regulation of receptor recycling"/>
    <property type="evidence" value="ECO:0007669"/>
    <property type="project" value="InterPro"/>
</dbReference>
<dbReference type="PANTHER" id="PTHR22812">
    <property type="entry name" value="CHROMOBOX PROTEIN"/>
    <property type="match status" value="1"/>
</dbReference>
<keyword evidence="5" id="KW-0564">Palmitate</keyword>
<proteinExistence type="predicted"/>
<keyword evidence="6" id="KW-0539">Nucleus</keyword>
<evidence type="ECO:0000256" key="7">
    <source>
        <dbReference type="ARBA" id="ARBA00023288"/>
    </source>
</evidence>
<feature type="region of interest" description="Disordered" evidence="8">
    <location>
        <begin position="68"/>
        <end position="140"/>
    </location>
</feature>
<dbReference type="InterPro" id="IPR023780">
    <property type="entry name" value="Chromo_domain"/>
</dbReference>
<reference evidence="10 11" key="1">
    <citation type="submission" date="2016-07" db="EMBL/GenBank/DDBJ databases">
        <title>Pervasive Adenine N6-methylation of Active Genes in Fungi.</title>
        <authorList>
            <consortium name="DOE Joint Genome Institute"/>
            <person name="Mondo S.J."/>
            <person name="Dannebaum R.O."/>
            <person name="Kuo R.C."/>
            <person name="Labutti K."/>
            <person name="Haridas S."/>
            <person name="Kuo A."/>
            <person name="Salamov A."/>
            <person name="Ahrendt S.R."/>
            <person name="Lipzen A."/>
            <person name="Sullivan W."/>
            <person name="Andreopoulos W.B."/>
            <person name="Clum A."/>
            <person name="Lindquist E."/>
            <person name="Daum C."/>
            <person name="Ramamoorthy G.K."/>
            <person name="Gryganskyi A."/>
            <person name="Culley D."/>
            <person name="Magnuson J.K."/>
            <person name="James T.Y."/>
            <person name="O'Malley M.A."/>
            <person name="Stajich J.E."/>
            <person name="Spatafora J.W."/>
            <person name="Visel A."/>
            <person name="Grigoriev I.V."/>
        </authorList>
    </citation>
    <scope>NUCLEOTIDE SEQUENCE [LARGE SCALE GENOMIC DNA]</scope>
    <source>
        <strain evidence="10 11">12-1054</strain>
    </source>
</reference>
<dbReference type="EMBL" id="MCFI01000019">
    <property type="protein sequence ID" value="ORY77830.1"/>
    <property type="molecule type" value="Genomic_DNA"/>
</dbReference>
<evidence type="ECO:0000256" key="3">
    <source>
        <dbReference type="ARBA" id="ARBA00022707"/>
    </source>
</evidence>
<dbReference type="SMART" id="SM00298">
    <property type="entry name" value="CHROMO"/>
    <property type="match status" value="1"/>
</dbReference>
<evidence type="ECO:0000313" key="11">
    <source>
        <dbReference type="Proteomes" id="UP000193685"/>
    </source>
</evidence>
<evidence type="ECO:0000313" key="10">
    <source>
        <dbReference type="EMBL" id="ORY77830.1"/>
    </source>
</evidence>
<comment type="subcellular location">
    <subcellularLocation>
        <location evidence="2">Endomembrane system</location>
    </subcellularLocation>
    <subcellularLocation>
        <location evidence="1">Nucleus</location>
    </subcellularLocation>
</comment>
<feature type="compositionally biased region" description="Low complexity" evidence="8">
    <location>
        <begin position="91"/>
        <end position="103"/>
    </location>
</feature>
<keyword evidence="3" id="KW-0519">Myristate</keyword>
<dbReference type="GO" id="GO:0071986">
    <property type="term" value="C:Ragulator complex"/>
    <property type="evidence" value="ECO:0007669"/>
    <property type="project" value="InterPro"/>
</dbReference>
<evidence type="ECO:0000256" key="6">
    <source>
        <dbReference type="ARBA" id="ARBA00023242"/>
    </source>
</evidence>
<dbReference type="AlphaFoldDB" id="A0A1Y2F1V1"/>
<dbReference type="GO" id="GO:0010468">
    <property type="term" value="P:regulation of gene expression"/>
    <property type="evidence" value="ECO:0007669"/>
    <property type="project" value="UniProtKB-ARBA"/>
</dbReference>
<dbReference type="InterPro" id="IPR008251">
    <property type="entry name" value="Chromo_shadow_dom"/>
</dbReference>
<dbReference type="RefSeq" id="XP_040723215.1">
    <property type="nucleotide sequence ID" value="XM_040872096.1"/>
</dbReference>
<evidence type="ECO:0000256" key="1">
    <source>
        <dbReference type="ARBA" id="ARBA00004123"/>
    </source>
</evidence>
<dbReference type="GeneID" id="63788695"/>
<dbReference type="Gene3D" id="2.40.50.40">
    <property type="match status" value="2"/>
</dbReference>
<evidence type="ECO:0000259" key="9">
    <source>
        <dbReference type="PROSITE" id="PS50013"/>
    </source>
</evidence>
<feature type="region of interest" description="Disordered" evidence="8">
    <location>
        <begin position="317"/>
        <end position="338"/>
    </location>
</feature>
<dbReference type="CDD" id="cd00024">
    <property type="entry name" value="CD_CSD"/>
    <property type="match status" value="1"/>
</dbReference>
<dbReference type="SMART" id="SM01262">
    <property type="entry name" value="LAMTOR"/>
    <property type="match status" value="1"/>
</dbReference>
<dbReference type="GO" id="GO:0071230">
    <property type="term" value="P:cellular response to amino acid stimulus"/>
    <property type="evidence" value="ECO:0007669"/>
    <property type="project" value="InterPro"/>
</dbReference>
<accession>A0A1Y2F1V1</accession>
<dbReference type="InterPro" id="IPR000953">
    <property type="entry name" value="Chromo/chromo_shadow_dom"/>
</dbReference>
<dbReference type="OrthoDB" id="433924at2759"/>
<evidence type="ECO:0000256" key="5">
    <source>
        <dbReference type="ARBA" id="ARBA00023139"/>
    </source>
</evidence>
<sequence length="353" mass="39335">MPPKADESWEFKAQVLEIIPHTKKKGFTVLLLWPDGTTTKSSKAVVYAKMPQTMLAYFESNLVYEDEIPEDKPGSAKRKTPAKSTKETESAEASPAPAMTEESGPSARKSNKRASEPERRRESGRLRETSEPVASSHKKAKKEEFFELDKIVDERMRHGKREYRLRWVGYGPSDDTWSPEKHTLEDSPEAVQLLFVLSNLRLHLRQPFMGICASCFGQSQDDASLNEGHNESTPLLQDPALVLAAPQRHEPNPEEQQREQEFLNRVVQHAAESLVDIKAFAQAGQGVSEEQRQVRVKQLESILDRLLADTAHHGGAAGDAEYVEAPPRAAGTDQGDWSLRPVGPIIVPLAQAS</sequence>
<dbReference type="Pfam" id="PF01393">
    <property type="entry name" value="Chromo_shadow"/>
    <property type="match status" value="1"/>
</dbReference>
<evidence type="ECO:0000256" key="2">
    <source>
        <dbReference type="ARBA" id="ARBA00004308"/>
    </source>
</evidence>
<comment type="caution">
    <text evidence="10">The sequence shown here is derived from an EMBL/GenBank/DDBJ whole genome shotgun (WGS) entry which is preliminary data.</text>
</comment>
<protein>
    <recommendedName>
        <fullName evidence="9">Chromo domain-containing protein</fullName>
    </recommendedName>
</protein>
<dbReference type="Pfam" id="PF00385">
    <property type="entry name" value="Chromo"/>
    <property type="match status" value="1"/>
</dbReference>
<dbReference type="SUPFAM" id="SSF54160">
    <property type="entry name" value="Chromo domain-like"/>
    <property type="match status" value="1"/>
</dbReference>
<dbReference type="GO" id="GO:0031902">
    <property type="term" value="C:late endosome membrane"/>
    <property type="evidence" value="ECO:0007669"/>
    <property type="project" value="InterPro"/>
</dbReference>
<keyword evidence="11" id="KW-1185">Reference proteome</keyword>
<dbReference type="Pfam" id="PF15454">
    <property type="entry name" value="LAMTOR"/>
    <property type="match status" value="1"/>
</dbReference>
<dbReference type="InterPro" id="IPR051219">
    <property type="entry name" value="Heterochromatin_chromo-domain"/>
</dbReference>
<dbReference type="GO" id="GO:0006338">
    <property type="term" value="P:chromatin remodeling"/>
    <property type="evidence" value="ECO:0007669"/>
    <property type="project" value="UniProtKB-ARBA"/>
</dbReference>
<dbReference type="GO" id="GO:0016197">
    <property type="term" value="P:endosomal transport"/>
    <property type="evidence" value="ECO:0007669"/>
    <property type="project" value="InterPro"/>
</dbReference>
<dbReference type="PROSITE" id="PS50013">
    <property type="entry name" value="CHROMO_2"/>
    <property type="match status" value="1"/>
</dbReference>
<dbReference type="GO" id="GO:0045121">
    <property type="term" value="C:membrane raft"/>
    <property type="evidence" value="ECO:0007669"/>
    <property type="project" value="InterPro"/>
</dbReference>
<dbReference type="GO" id="GO:0032008">
    <property type="term" value="P:positive regulation of TOR signaling"/>
    <property type="evidence" value="ECO:0007669"/>
    <property type="project" value="InterPro"/>
</dbReference>
<dbReference type="InterPro" id="IPR016197">
    <property type="entry name" value="Chromo-like_dom_sf"/>
</dbReference>
<evidence type="ECO:0000256" key="8">
    <source>
        <dbReference type="SAM" id="MobiDB-lite"/>
    </source>
</evidence>
<keyword evidence="7" id="KW-0449">Lipoprotein</keyword>
<dbReference type="GO" id="GO:0005634">
    <property type="term" value="C:nucleus"/>
    <property type="evidence" value="ECO:0007669"/>
    <property type="project" value="UniProtKB-SubCell"/>
</dbReference>